<keyword evidence="2 6" id="KW-0285">Flavoprotein</keyword>
<evidence type="ECO:0000256" key="4">
    <source>
        <dbReference type="ARBA" id="ARBA00023002"/>
    </source>
</evidence>
<dbReference type="GO" id="GO:0004506">
    <property type="term" value="F:squalene monooxygenase activity"/>
    <property type="evidence" value="ECO:0007669"/>
    <property type="project" value="UniProtKB-UniRule"/>
</dbReference>
<dbReference type="Pfam" id="PF08491">
    <property type="entry name" value="SE"/>
    <property type="match status" value="1"/>
</dbReference>
<evidence type="ECO:0000313" key="9">
    <source>
        <dbReference type="EMBL" id="CAI9768547.1"/>
    </source>
</evidence>
<feature type="domain" description="Squalene epoxidase" evidence="8">
    <location>
        <begin position="1"/>
        <end position="55"/>
    </location>
</feature>
<accession>A0AAD1ZK83</accession>
<dbReference type="EMBL" id="OU503044">
    <property type="protein sequence ID" value="CAI9768547.1"/>
    <property type="molecule type" value="Genomic_DNA"/>
</dbReference>
<comment type="catalytic activity">
    <reaction evidence="6">
        <text>squalene + reduced [NADPH--hemoprotein reductase] + O2 = (S)-2,3-epoxysqualene + oxidized [NADPH--hemoprotein reductase] + H2O + H(+)</text>
        <dbReference type="Rhea" id="RHEA:25282"/>
        <dbReference type="Rhea" id="RHEA-COMP:11964"/>
        <dbReference type="Rhea" id="RHEA-COMP:11965"/>
        <dbReference type="ChEBI" id="CHEBI:15377"/>
        <dbReference type="ChEBI" id="CHEBI:15378"/>
        <dbReference type="ChEBI" id="CHEBI:15379"/>
        <dbReference type="ChEBI" id="CHEBI:15440"/>
        <dbReference type="ChEBI" id="CHEBI:15441"/>
        <dbReference type="ChEBI" id="CHEBI:57618"/>
        <dbReference type="ChEBI" id="CHEBI:58210"/>
        <dbReference type="EC" id="1.14.14.17"/>
    </reaction>
</comment>
<evidence type="ECO:0000256" key="3">
    <source>
        <dbReference type="ARBA" id="ARBA00022827"/>
    </source>
</evidence>
<evidence type="ECO:0000256" key="6">
    <source>
        <dbReference type="RuleBase" id="RU367121"/>
    </source>
</evidence>
<dbReference type="Proteomes" id="UP000834106">
    <property type="component" value="Chromosome 9"/>
</dbReference>
<dbReference type="InterPro" id="IPR013698">
    <property type="entry name" value="Squalene_epoxidase"/>
</dbReference>
<comment type="function">
    <text evidence="6">Catalyzes the stereospecific oxidation of squalene to (S)-2,3-epoxysqualene, and is considered to be a rate-limiting enzyme in steroid biosynthesis.</text>
</comment>
<dbReference type="EC" id="1.14.14.17" evidence="6"/>
<organism evidence="9 10">
    <name type="scientific">Fraxinus pennsylvanica</name>
    <dbReference type="NCBI Taxonomy" id="56036"/>
    <lineage>
        <taxon>Eukaryota</taxon>
        <taxon>Viridiplantae</taxon>
        <taxon>Streptophyta</taxon>
        <taxon>Embryophyta</taxon>
        <taxon>Tracheophyta</taxon>
        <taxon>Spermatophyta</taxon>
        <taxon>Magnoliopsida</taxon>
        <taxon>eudicotyledons</taxon>
        <taxon>Gunneridae</taxon>
        <taxon>Pentapetalae</taxon>
        <taxon>asterids</taxon>
        <taxon>lamiids</taxon>
        <taxon>Lamiales</taxon>
        <taxon>Oleaceae</taxon>
        <taxon>Oleeae</taxon>
        <taxon>Fraxinus</taxon>
    </lineage>
</organism>
<dbReference type="InterPro" id="IPR040125">
    <property type="entry name" value="Squalene_monox"/>
</dbReference>
<protein>
    <recommendedName>
        <fullName evidence="6">Squalene monooxygenase</fullName>
        <ecNumber evidence="6">1.14.14.17</ecNumber>
    </recommendedName>
</protein>
<dbReference type="GO" id="GO:0005783">
    <property type="term" value="C:endoplasmic reticulum"/>
    <property type="evidence" value="ECO:0007669"/>
    <property type="project" value="TreeGrafter"/>
</dbReference>
<feature type="region of interest" description="Disordered" evidence="7">
    <location>
        <begin position="128"/>
        <end position="150"/>
    </location>
</feature>
<keyword evidence="3 6" id="KW-0274">FAD</keyword>
<dbReference type="GO" id="GO:0050660">
    <property type="term" value="F:flavin adenine dinucleotide binding"/>
    <property type="evidence" value="ECO:0007669"/>
    <property type="project" value="UniProtKB-UniRule"/>
</dbReference>
<dbReference type="PANTHER" id="PTHR10835:SF15">
    <property type="entry name" value="SQUALENE EPOXIDASE 2, MITOCHONDRIAL"/>
    <property type="match status" value="1"/>
</dbReference>
<evidence type="ECO:0000256" key="7">
    <source>
        <dbReference type="SAM" id="MobiDB-lite"/>
    </source>
</evidence>
<evidence type="ECO:0000256" key="5">
    <source>
        <dbReference type="ARBA" id="ARBA00023136"/>
    </source>
</evidence>
<keyword evidence="5" id="KW-0472">Membrane</keyword>
<name>A0AAD1ZK83_9LAMI</name>
<evidence type="ECO:0000256" key="1">
    <source>
        <dbReference type="ARBA" id="ARBA00001974"/>
    </source>
</evidence>
<sequence>MRESCFHYLSLGSIYSQGSITLLSGLNSRPMSLVAHFFAMAIYGVGHLLLPFPSPKHLLLGARLLSIGAFAEDSSTSIVDSNNVKQEMQQSQPHVTRPASNFRKRSPVSQVKFKLIYSNKGSINSLSRGNVDGKSKEMETNAEPSLEPSFSEGNVFDQILKDETSEIF</sequence>
<dbReference type="GO" id="GO:0016020">
    <property type="term" value="C:membrane"/>
    <property type="evidence" value="ECO:0007669"/>
    <property type="project" value="UniProtKB-SubCell"/>
</dbReference>
<keyword evidence="10" id="KW-1185">Reference proteome</keyword>
<dbReference type="PANTHER" id="PTHR10835">
    <property type="entry name" value="SQUALENE MONOOXYGENASE"/>
    <property type="match status" value="1"/>
</dbReference>
<dbReference type="AlphaFoldDB" id="A0AAD1ZK83"/>
<reference evidence="9" key="1">
    <citation type="submission" date="2023-05" db="EMBL/GenBank/DDBJ databases">
        <authorList>
            <person name="Huff M."/>
        </authorList>
    </citation>
    <scope>NUCLEOTIDE SEQUENCE</scope>
</reference>
<keyword evidence="4 6" id="KW-0560">Oxidoreductase</keyword>
<evidence type="ECO:0000259" key="8">
    <source>
        <dbReference type="Pfam" id="PF08491"/>
    </source>
</evidence>
<evidence type="ECO:0000256" key="2">
    <source>
        <dbReference type="ARBA" id="ARBA00022630"/>
    </source>
</evidence>
<dbReference type="GO" id="GO:0016126">
    <property type="term" value="P:sterol biosynthetic process"/>
    <property type="evidence" value="ECO:0007669"/>
    <property type="project" value="UniProtKB-UniRule"/>
</dbReference>
<gene>
    <name evidence="9" type="ORF">FPE_LOCUS15977</name>
</gene>
<comment type="subcellular location">
    <subcellularLocation>
        <location evidence="6">Membrane</location>
        <topology evidence="6">Multi-pass membrane protein</topology>
    </subcellularLocation>
</comment>
<comment type="similarity">
    <text evidence="6">Belongs to the squalene monooxygenase family.</text>
</comment>
<proteinExistence type="inferred from homology"/>
<evidence type="ECO:0000313" key="10">
    <source>
        <dbReference type="Proteomes" id="UP000834106"/>
    </source>
</evidence>
<comment type="cofactor">
    <cofactor evidence="1 6">
        <name>FAD</name>
        <dbReference type="ChEBI" id="CHEBI:57692"/>
    </cofactor>
</comment>